<dbReference type="Proteomes" id="UP000821837">
    <property type="component" value="Unassembled WGS sequence"/>
</dbReference>
<sequence>MGSTSQWKPSQAGLLISTTVVIRLQDILLSSEGYNFFLTSRLLQECLENLFSRVRLKKPVPDAYDMKCTLKLCNEVRSSGEMELEGLKRAQVSLEDSDVFVTEIVTDRHPQVRRCAPSALHYNENADRSQSVTKSESISSMATCTTVEIRPEFIFIQKSDR</sequence>
<dbReference type="AlphaFoldDB" id="A0A9D4Q5E7"/>
<protein>
    <submittedName>
        <fullName evidence="1">Uncharacterized protein</fullName>
    </submittedName>
</protein>
<proteinExistence type="predicted"/>
<gene>
    <name evidence="1" type="ORF">HPB52_004402</name>
</gene>
<dbReference type="EMBL" id="JABSTV010001248">
    <property type="protein sequence ID" value="KAH7967961.1"/>
    <property type="molecule type" value="Genomic_DNA"/>
</dbReference>
<comment type="caution">
    <text evidence="1">The sequence shown here is derived from an EMBL/GenBank/DDBJ whole genome shotgun (WGS) entry which is preliminary data.</text>
</comment>
<reference evidence="1" key="2">
    <citation type="submission" date="2021-09" db="EMBL/GenBank/DDBJ databases">
        <authorList>
            <person name="Jia N."/>
            <person name="Wang J."/>
            <person name="Shi W."/>
            <person name="Du L."/>
            <person name="Sun Y."/>
            <person name="Zhan W."/>
            <person name="Jiang J."/>
            <person name="Wang Q."/>
            <person name="Zhang B."/>
            <person name="Ji P."/>
            <person name="Sakyi L.B."/>
            <person name="Cui X."/>
            <person name="Yuan T."/>
            <person name="Jiang B."/>
            <person name="Yang W."/>
            <person name="Lam T.T.-Y."/>
            <person name="Chang Q."/>
            <person name="Ding S."/>
            <person name="Wang X."/>
            <person name="Zhu J."/>
            <person name="Ruan X."/>
            <person name="Zhao L."/>
            <person name="Wei J."/>
            <person name="Que T."/>
            <person name="Du C."/>
            <person name="Cheng J."/>
            <person name="Dai P."/>
            <person name="Han X."/>
            <person name="Huang E."/>
            <person name="Gao Y."/>
            <person name="Liu J."/>
            <person name="Shao H."/>
            <person name="Ye R."/>
            <person name="Li L."/>
            <person name="Wei W."/>
            <person name="Wang X."/>
            <person name="Wang C."/>
            <person name="Huo Q."/>
            <person name="Li W."/>
            <person name="Guo W."/>
            <person name="Chen H."/>
            <person name="Chen S."/>
            <person name="Zhou L."/>
            <person name="Zhou L."/>
            <person name="Ni X."/>
            <person name="Tian J."/>
            <person name="Zhou Y."/>
            <person name="Sheng Y."/>
            <person name="Liu T."/>
            <person name="Pan Y."/>
            <person name="Xia L."/>
            <person name="Li J."/>
            <person name="Zhao F."/>
            <person name="Cao W."/>
        </authorList>
    </citation>
    <scope>NUCLEOTIDE SEQUENCE</scope>
    <source>
        <strain evidence="1">Rsan-2018</strain>
        <tissue evidence="1">Larvae</tissue>
    </source>
</reference>
<dbReference type="VEuPathDB" id="VectorBase:RSAN_055084"/>
<evidence type="ECO:0000313" key="1">
    <source>
        <dbReference type="EMBL" id="KAH7967961.1"/>
    </source>
</evidence>
<organism evidence="1 2">
    <name type="scientific">Rhipicephalus sanguineus</name>
    <name type="common">Brown dog tick</name>
    <name type="synonym">Ixodes sanguineus</name>
    <dbReference type="NCBI Taxonomy" id="34632"/>
    <lineage>
        <taxon>Eukaryota</taxon>
        <taxon>Metazoa</taxon>
        <taxon>Ecdysozoa</taxon>
        <taxon>Arthropoda</taxon>
        <taxon>Chelicerata</taxon>
        <taxon>Arachnida</taxon>
        <taxon>Acari</taxon>
        <taxon>Parasitiformes</taxon>
        <taxon>Ixodida</taxon>
        <taxon>Ixodoidea</taxon>
        <taxon>Ixodidae</taxon>
        <taxon>Rhipicephalinae</taxon>
        <taxon>Rhipicephalus</taxon>
        <taxon>Rhipicephalus</taxon>
    </lineage>
</organism>
<evidence type="ECO:0000313" key="2">
    <source>
        <dbReference type="Proteomes" id="UP000821837"/>
    </source>
</evidence>
<accession>A0A9D4Q5E7</accession>
<keyword evidence="2" id="KW-1185">Reference proteome</keyword>
<name>A0A9D4Q5E7_RHISA</name>
<reference evidence="1" key="1">
    <citation type="journal article" date="2020" name="Cell">
        <title>Large-Scale Comparative Analyses of Tick Genomes Elucidate Their Genetic Diversity and Vector Capacities.</title>
        <authorList>
            <consortium name="Tick Genome and Microbiome Consortium (TIGMIC)"/>
            <person name="Jia N."/>
            <person name="Wang J."/>
            <person name="Shi W."/>
            <person name="Du L."/>
            <person name="Sun Y."/>
            <person name="Zhan W."/>
            <person name="Jiang J.F."/>
            <person name="Wang Q."/>
            <person name="Zhang B."/>
            <person name="Ji P."/>
            <person name="Bell-Sakyi L."/>
            <person name="Cui X.M."/>
            <person name="Yuan T.T."/>
            <person name="Jiang B.G."/>
            <person name="Yang W.F."/>
            <person name="Lam T.T."/>
            <person name="Chang Q.C."/>
            <person name="Ding S.J."/>
            <person name="Wang X.J."/>
            <person name="Zhu J.G."/>
            <person name="Ruan X.D."/>
            <person name="Zhao L."/>
            <person name="Wei J.T."/>
            <person name="Ye R.Z."/>
            <person name="Que T.C."/>
            <person name="Du C.H."/>
            <person name="Zhou Y.H."/>
            <person name="Cheng J.X."/>
            <person name="Dai P.F."/>
            <person name="Guo W.B."/>
            <person name="Han X.H."/>
            <person name="Huang E.J."/>
            <person name="Li L.F."/>
            <person name="Wei W."/>
            <person name="Gao Y.C."/>
            <person name="Liu J.Z."/>
            <person name="Shao H.Z."/>
            <person name="Wang X."/>
            <person name="Wang C.C."/>
            <person name="Yang T.C."/>
            <person name="Huo Q.B."/>
            <person name="Li W."/>
            <person name="Chen H.Y."/>
            <person name="Chen S.E."/>
            <person name="Zhou L.G."/>
            <person name="Ni X.B."/>
            <person name="Tian J.H."/>
            <person name="Sheng Y."/>
            <person name="Liu T."/>
            <person name="Pan Y.S."/>
            <person name="Xia L.Y."/>
            <person name="Li J."/>
            <person name="Zhao F."/>
            <person name="Cao W.C."/>
        </authorList>
    </citation>
    <scope>NUCLEOTIDE SEQUENCE</scope>
    <source>
        <strain evidence="1">Rsan-2018</strain>
    </source>
</reference>